<gene>
    <name evidence="2" type="ORF">CEV31_3951</name>
</gene>
<evidence type="ECO:0000313" key="3">
    <source>
        <dbReference type="Proteomes" id="UP000215590"/>
    </source>
</evidence>
<name>A0A256F1S1_9HYPH</name>
<evidence type="ECO:0000313" key="2">
    <source>
        <dbReference type="EMBL" id="OYR08792.1"/>
    </source>
</evidence>
<sequence>MADKAMTNKDYERMAFRRFVESDMFWVAYAGAFALIILVGNFYVN</sequence>
<keyword evidence="1" id="KW-0812">Transmembrane</keyword>
<keyword evidence="3" id="KW-1185">Reference proteome</keyword>
<reference evidence="2 3" key="1">
    <citation type="submission" date="2017-07" db="EMBL/GenBank/DDBJ databases">
        <title>Phylogenetic study on the rhizospheric bacterium Ochrobactrum sp. A44.</title>
        <authorList>
            <person name="Krzyzanowska D.M."/>
            <person name="Ossowicki A."/>
            <person name="Rajewska M."/>
            <person name="Maciag T."/>
            <person name="Kaczynski Z."/>
            <person name="Czerwicka M."/>
            <person name="Jafra S."/>
        </authorList>
    </citation>
    <scope>NUCLEOTIDE SEQUENCE [LARGE SCALE GENOMIC DNA]</scope>
    <source>
        <strain evidence="2 3">DSM 7216</strain>
    </source>
</reference>
<dbReference type="EMBL" id="NNRJ01000066">
    <property type="protein sequence ID" value="OYR08792.1"/>
    <property type="molecule type" value="Genomic_DNA"/>
</dbReference>
<proteinExistence type="predicted"/>
<comment type="caution">
    <text evidence="2">The sequence shown here is derived from an EMBL/GenBank/DDBJ whole genome shotgun (WGS) entry which is preliminary data.</text>
</comment>
<keyword evidence="1" id="KW-1133">Transmembrane helix</keyword>
<protein>
    <submittedName>
        <fullName evidence="2">Uncharacterized protein</fullName>
    </submittedName>
</protein>
<dbReference type="AlphaFoldDB" id="A0A256F1S1"/>
<dbReference type="Proteomes" id="UP000215590">
    <property type="component" value="Unassembled WGS sequence"/>
</dbReference>
<organism evidence="2 3">
    <name type="scientific">Brucella thiophenivorans</name>
    <dbReference type="NCBI Taxonomy" id="571255"/>
    <lineage>
        <taxon>Bacteria</taxon>
        <taxon>Pseudomonadati</taxon>
        <taxon>Pseudomonadota</taxon>
        <taxon>Alphaproteobacteria</taxon>
        <taxon>Hyphomicrobiales</taxon>
        <taxon>Brucellaceae</taxon>
        <taxon>Brucella/Ochrobactrum group</taxon>
        <taxon>Brucella</taxon>
    </lineage>
</organism>
<evidence type="ECO:0000256" key="1">
    <source>
        <dbReference type="SAM" id="Phobius"/>
    </source>
</evidence>
<feature type="transmembrane region" description="Helical" evidence="1">
    <location>
        <begin position="24"/>
        <end position="44"/>
    </location>
</feature>
<keyword evidence="1" id="KW-0472">Membrane</keyword>
<accession>A0A256F1S1</accession>